<evidence type="ECO:0000256" key="5">
    <source>
        <dbReference type="ARBA" id="ARBA00022749"/>
    </source>
</evidence>
<dbReference type="Proteomes" id="UP001338125">
    <property type="component" value="Unassembled WGS sequence"/>
</dbReference>
<evidence type="ECO:0000256" key="1">
    <source>
        <dbReference type="ARBA" id="ARBA00005153"/>
    </source>
</evidence>
<dbReference type="EMBL" id="JAVFKD010000013">
    <property type="protein sequence ID" value="KAK5991748.1"/>
    <property type="molecule type" value="Genomic_DNA"/>
</dbReference>
<accession>A0ABR0SHV9</accession>
<keyword evidence="3" id="KW-0436">Ligase</keyword>
<dbReference type="PANTHER" id="PTHR11922">
    <property type="entry name" value="GMP SYNTHASE-RELATED"/>
    <property type="match status" value="1"/>
</dbReference>
<evidence type="ECO:0000259" key="9">
    <source>
        <dbReference type="PROSITE" id="PS51553"/>
    </source>
</evidence>
<keyword evidence="11" id="KW-1185">Reference proteome</keyword>
<reference evidence="10 11" key="1">
    <citation type="submission" date="2024-01" db="EMBL/GenBank/DDBJ databases">
        <title>Complete genome of Cladobotryum mycophilum ATHUM6906.</title>
        <authorList>
            <person name="Christinaki A.C."/>
            <person name="Myridakis A.I."/>
            <person name="Kouvelis V.N."/>
        </authorList>
    </citation>
    <scope>NUCLEOTIDE SEQUENCE [LARGE SCALE GENOMIC DNA]</scope>
    <source>
        <strain evidence="10 11">ATHUM6906</strain>
    </source>
</reference>
<comment type="caution">
    <text evidence="10">The sequence shown here is derived from an EMBL/GenBank/DDBJ whole genome shotgun (WGS) entry which is preliminary data.</text>
</comment>
<evidence type="ECO:0000256" key="6">
    <source>
        <dbReference type="ARBA" id="ARBA00022755"/>
    </source>
</evidence>
<evidence type="ECO:0000313" key="11">
    <source>
        <dbReference type="Proteomes" id="UP001338125"/>
    </source>
</evidence>
<dbReference type="PANTHER" id="PTHR11922:SF2">
    <property type="entry name" value="GMP SYNTHASE [GLUTAMINE-HYDROLYZING]"/>
    <property type="match status" value="1"/>
</dbReference>
<evidence type="ECO:0000256" key="4">
    <source>
        <dbReference type="ARBA" id="ARBA00022741"/>
    </source>
</evidence>
<feature type="domain" description="GMPS ATP-PPase" evidence="9">
    <location>
        <begin position="1"/>
        <end position="37"/>
    </location>
</feature>
<organism evidence="10 11">
    <name type="scientific">Cladobotryum mycophilum</name>
    <dbReference type="NCBI Taxonomy" id="491253"/>
    <lineage>
        <taxon>Eukaryota</taxon>
        <taxon>Fungi</taxon>
        <taxon>Dikarya</taxon>
        <taxon>Ascomycota</taxon>
        <taxon>Pezizomycotina</taxon>
        <taxon>Sordariomycetes</taxon>
        <taxon>Hypocreomycetidae</taxon>
        <taxon>Hypocreales</taxon>
        <taxon>Hypocreaceae</taxon>
        <taxon>Cladobotryum</taxon>
    </lineage>
</organism>
<protein>
    <recommendedName>
        <fullName evidence="2">GMP synthase (glutamine-hydrolyzing)</fullName>
        <ecNumber evidence="2">6.3.5.2</ecNumber>
    </recommendedName>
</protein>
<dbReference type="SUPFAM" id="SSF52402">
    <property type="entry name" value="Adenine nucleotide alpha hydrolases-like"/>
    <property type="match status" value="1"/>
</dbReference>
<comment type="pathway">
    <text evidence="1">Purine metabolism; GMP biosynthesis; GMP from XMP (L-Gln route): step 1/1.</text>
</comment>
<sequence length="162" mass="18255">MVNGQGLKLIEPLRECFKHEVRDMGRQMGIHDDLVMRHPFPGPGIAIRILGEVTPEHVEIARKADHIYISMIKEAGIYNEISQAYAALDTSRAVGVMGDKRVYQYMIILRAIVTRDFMTANVYHFEPAFLDKVASRIVNEVDGVCRVLYDLSGKPPGTVELQ</sequence>
<dbReference type="PROSITE" id="PS51553">
    <property type="entry name" value="GMPS_ATP_PPASE"/>
    <property type="match status" value="1"/>
</dbReference>
<comment type="caution">
    <text evidence="8">Lacks conserved residue(s) required for the propagation of feature annotation.</text>
</comment>
<keyword evidence="5 8" id="KW-0332">GMP biosynthesis</keyword>
<evidence type="ECO:0000313" key="10">
    <source>
        <dbReference type="EMBL" id="KAK5991748.1"/>
    </source>
</evidence>
<dbReference type="SUPFAM" id="SSF54810">
    <property type="entry name" value="GMP synthetase C-terminal dimerisation domain"/>
    <property type="match status" value="1"/>
</dbReference>
<keyword evidence="7 8" id="KW-0067">ATP-binding</keyword>
<evidence type="ECO:0000256" key="2">
    <source>
        <dbReference type="ARBA" id="ARBA00012746"/>
    </source>
</evidence>
<dbReference type="Pfam" id="PF00958">
    <property type="entry name" value="GMP_synt_C"/>
    <property type="match status" value="1"/>
</dbReference>
<proteinExistence type="predicted"/>
<keyword evidence="6 8" id="KW-0658">Purine biosynthesis</keyword>
<dbReference type="InterPro" id="IPR014729">
    <property type="entry name" value="Rossmann-like_a/b/a_fold"/>
</dbReference>
<name>A0ABR0SHV9_9HYPO</name>
<dbReference type="Gene3D" id="3.40.50.620">
    <property type="entry name" value="HUPs"/>
    <property type="match status" value="1"/>
</dbReference>
<keyword evidence="4 8" id="KW-0547">Nucleotide-binding</keyword>
<evidence type="ECO:0000256" key="3">
    <source>
        <dbReference type="ARBA" id="ARBA00022598"/>
    </source>
</evidence>
<gene>
    <name evidence="10" type="ORF">PT974_07782</name>
</gene>
<evidence type="ECO:0000256" key="8">
    <source>
        <dbReference type="PROSITE-ProRule" id="PRU00886"/>
    </source>
</evidence>
<dbReference type="EC" id="6.3.5.2" evidence="2"/>
<evidence type="ECO:0000256" key="7">
    <source>
        <dbReference type="ARBA" id="ARBA00022840"/>
    </source>
</evidence>
<dbReference type="InterPro" id="IPR001674">
    <property type="entry name" value="GMP_synth_C"/>
</dbReference>
<dbReference type="Gene3D" id="3.30.300.10">
    <property type="match status" value="1"/>
</dbReference>
<dbReference type="InterPro" id="IPR025777">
    <property type="entry name" value="GMPS_ATP_PPase_dom"/>
</dbReference>